<feature type="non-terminal residue" evidence="4">
    <location>
        <position position="1"/>
    </location>
</feature>
<organism evidence="4 5">
    <name type="scientific">Candidatus Scatousia excrementipullorum</name>
    <dbReference type="NCBI Taxonomy" id="2840936"/>
    <lineage>
        <taxon>Bacteria</taxon>
        <taxon>Candidatus Scatousia</taxon>
    </lineage>
</organism>
<evidence type="ECO:0000259" key="3">
    <source>
        <dbReference type="PROSITE" id="PS51194"/>
    </source>
</evidence>
<sequence length="858" mass="100708">IDTIREKTWLNDTITPYELYLKFLYEYFKENLRKKDALDIQLPKGFMKLEYQHEAVRTLSDIVEAYNGAFIADVVGLGKTYIAAMYMQTLPGKKLIICPPPIIESWNDAISDFGVRSATVVSLGKLEHIKRKGYDEYQYIFVDEAHRFRNENTEQYRLLHEICYGKKVILITATPLNNSIYDFYPLIRLFQPANDSTIPGVKNLEEFFRKIRIELDKIDKSTPEYLEEVKRVSKVVRDRVLHPILIRRTRNDIKEYFKQDIADQKLTFPEVDTPHKVIYEFDKKTDAIFNETIQKIKKDFTYARYQPGEGLEDEYKLNDFAKTQERNLAGFMKSMLIKRLESSKYAFLQTIDRFIQSYNDFIKMYESGTVYISKKIDIYDYLDNDDEAALIKELEKDSKSKAYTKEQFQPGYIEKLRLDLDILHWIKDTWQQVPTDFKKDKFLKVLRTDTQLKNKKIIIFTESMETGFDLYNTLEKEYGNKVLFYSSGVCRYNRKSAGKNYVKELIHQNYDPKYSAPRDDIKILITTDVLAEGINLHLSNTILNYDLPWNPTKVLQRVGRVNRIGTKFDKILIYNFFPTSTSDKELGLENSIKAKIQAFHDTLGEDAKYLTDEEETTNHKLFGENFYNKLNNKDTYNDEGETENIQLKYISILENIRENNLDLFNRIKYLPKKARTARKYTVENPSLITFFKKGALNKIIISDGIKYEDLPFEDAVKYFECPPDTVKQPITKQYYDLLDFNKQQFVQNDVAEETVVKRGGSSNHKEVKLRIEYAIKEGRLTDVQEDYLKKVLDLYNAGVVLNETSKKIKNEIAKTTDSQDVYNSVKKNIPETYFTNTRVKEKTSESVREVILSEMLLL</sequence>
<keyword evidence="4" id="KW-0547">Nucleotide-binding</keyword>
<name>A0A9D9GZX5_9BACT</name>
<proteinExistence type="predicted"/>
<dbReference type="GO" id="GO:0005524">
    <property type="term" value="F:ATP binding"/>
    <property type="evidence" value="ECO:0007669"/>
    <property type="project" value="InterPro"/>
</dbReference>
<dbReference type="SMART" id="SM00490">
    <property type="entry name" value="HELICc"/>
    <property type="match status" value="1"/>
</dbReference>
<dbReference type="SUPFAM" id="SSF52540">
    <property type="entry name" value="P-loop containing nucleoside triphosphate hydrolases"/>
    <property type="match status" value="1"/>
</dbReference>
<dbReference type="Gene3D" id="3.40.50.300">
    <property type="entry name" value="P-loop containing nucleotide triphosphate hydrolases"/>
    <property type="match status" value="2"/>
</dbReference>
<dbReference type="InterPro" id="IPR000330">
    <property type="entry name" value="SNF2_N"/>
</dbReference>
<reference evidence="4" key="1">
    <citation type="submission" date="2020-10" db="EMBL/GenBank/DDBJ databases">
        <authorList>
            <person name="Gilroy R."/>
        </authorList>
    </citation>
    <scope>NUCLEOTIDE SEQUENCE</scope>
    <source>
        <strain evidence="4">10192</strain>
    </source>
</reference>
<evidence type="ECO:0000256" key="1">
    <source>
        <dbReference type="ARBA" id="ARBA00022801"/>
    </source>
</evidence>
<feature type="domain" description="Helicase C-terminal" evidence="3">
    <location>
        <begin position="438"/>
        <end position="634"/>
    </location>
</feature>
<accession>A0A9D9GZX5</accession>
<evidence type="ECO:0000259" key="2">
    <source>
        <dbReference type="PROSITE" id="PS51192"/>
    </source>
</evidence>
<evidence type="ECO:0000313" key="5">
    <source>
        <dbReference type="Proteomes" id="UP000823632"/>
    </source>
</evidence>
<dbReference type="PANTHER" id="PTHR45766:SF6">
    <property type="entry name" value="SWI_SNF-RELATED MATRIX-ASSOCIATED ACTIN-DEPENDENT REGULATOR OF CHROMATIN SUBFAMILY A-LIKE PROTEIN 1"/>
    <property type="match status" value="1"/>
</dbReference>
<dbReference type="InterPro" id="IPR049730">
    <property type="entry name" value="SNF2/RAD54-like_C"/>
</dbReference>
<comment type="caution">
    <text evidence="4">The sequence shown here is derived from an EMBL/GenBank/DDBJ whole genome shotgun (WGS) entry which is preliminary data.</text>
</comment>
<dbReference type="CDD" id="cd18793">
    <property type="entry name" value="SF2_C_SNF"/>
    <property type="match status" value="1"/>
</dbReference>
<dbReference type="InterPro" id="IPR001650">
    <property type="entry name" value="Helicase_C-like"/>
</dbReference>
<protein>
    <submittedName>
        <fullName evidence="4">Helicase</fullName>
    </submittedName>
</protein>
<gene>
    <name evidence="4" type="ORF">IAC76_07470</name>
</gene>
<evidence type="ECO:0000313" key="4">
    <source>
        <dbReference type="EMBL" id="MBO8431211.1"/>
    </source>
</evidence>
<dbReference type="Pfam" id="PF00271">
    <property type="entry name" value="Helicase_C"/>
    <property type="match status" value="1"/>
</dbReference>
<dbReference type="GO" id="GO:0004386">
    <property type="term" value="F:helicase activity"/>
    <property type="evidence" value="ECO:0007669"/>
    <property type="project" value="UniProtKB-KW"/>
</dbReference>
<dbReference type="Pfam" id="PF00176">
    <property type="entry name" value="SNF2-rel_dom"/>
    <property type="match status" value="1"/>
</dbReference>
<dbReference type="PANTHER" id="PTHR45766">
    <property type="entry name" value="DNA ANNEALING HELICASE AND ENDONUCLEASE ZRANB3 FAMILY MEMBER"/>
    <property type="match status" value="1"/>
</dbReference>
<feature type="domain" description="Helicase ATP-binding" evidence="2">
    <location>
        <begin position="119"/>
        <end position="193"/>
    </location>
</feature>
<dbReference type="AlphaFoldDB" id="A0A9D9GZX5"/>
<dbReference type="InterPro" id="IPR027417">
    <property type="entry name" value="P-loop_NTPase"/>
</dbReference>
<dbReference type="InterPro" id="IPR014001">
    <property type="entry name" value="Helicase_ATP-bd"/>
</dbReference>
<dbReference type="SMART" id="SM00487">
    <property type="entry name" value="DEXDc"/>
    <property type="match status" value="1"/>
</dbReference>
<dbReference type="EMBL" id="JADIND010000165">
    <property type="protein sequence ID" value="MBO8431211.1"/>
    <property type="molecule type" value="Genomic_DNA"/>
</dbReference>
<dbReference type="PROSITE" id="PS51192">
    <property type="entry name" value="HELICASE_ATP_BIND_1"/>
    <property type="match status" value="1"/>
</dbReference>
<reference evidence="4" key="2">
    <citation type="journal article" date="2021" name="PeerJ">
        <title>Extensive microbial diversity within the chicken gut microbiome revealed by metagenomics and culture.</title>
        <authorList>
            <person name="Gilroy R."/>
            <person name="Ravi A."/>
            <person name="Getino M."/>
            <person name="Pursley I."/>
            <person name="Horton D.L."/>
            <person name="Alikhan N.F."/>
            <person name="Baker D."/>
            <person name="Gharbi K."/>
            <person name="Hall N."/>
            <person name="Watson M."/>
            <person name="Adriaenssens E.M."/>
            <person name="Foster-Nyarko E."/>
            <person name="Jarju S."/>
            <person name="Secka A."/>
            <person name="Antonio M."/>
            <person name="Oren A."/>
            <person name="Chaudhuri R.R."/>
            <person name="La Ragione R."/>
            <person name="Hildebrand F."/>
            <person name="Pallen M.J."/>
        </authorList>
    </citation>
    <scope>NUCLEOTIDE SEQUENCE</scope>
    <source>
        <strain evidence="4">10192</strain>
    </source>
</reference>
<dbReference type="PROSITE" id="PS51194">
    <property type="entry name" value="HELICASE_CTER"/>
    <property type="match status" value="1"/>
</dbReference>
<keyword evidence="4" id="KW-0347">Helicase</keyword>
<keyword evidence="4" id="KW-0067">ATP-binding</keyword>
<dbReference type="Proteomes" id="UP000823632">
    <property type="component" value="Unassembled WGS sequence"/>
</dbReference>
<dbReference type="GO" id="GO:0016787">
    <property type="term" value="F:hydrolase activity"/>
    <property type="evidence" value="ECO:0007669"/>
    <property type="project" value="UniProtKB-KW"/>
</dbReference>
<keyword evidence="1" id="KW-0378">Hydrolase</keyword>